<feature type="binding site" evidence="9">
    <location>
        <position position="152"/>
    </location>
    <ligand>
        <name>L-histidine</name>
        <dbReference type="ChEBI" id="CHEBI:57595"/>
    </ligand>
</feature>
<organism evidence="11 12">
    <name type="scientific">Dinothrombium tinctorium</name>
    <dbReference type="NCBI Taxonomy" id="1965070"/>
    <lineage>
        <taxon>Eukaryota</taxon>
        <taxon>Metazoa</taxon>
        <taxon>Ecdysozoa</taxon>
        <taxon>Arthropoda</taxon>
        <taxon>Chelicerata</taxon>
        <taxon>Arachnida</taxon>
        <taxon>Acari</taxon>
        <taxon>Acariformes</taxon>
        <taxon>Trombidiformes</taxon>
        <taxon>Prostigmata</taxon>
        <taxon>Anystina</taxon>
        <taxon>Parasitengona</taxon>
        <taxon>Trombidioidea</taxon>
        <taxon>Trombidiidae</taxon>
        <taxon>Dinothrombium</taxon>
    </lineage>
</organism>
<evidence type="ECO:0000256" key="1">
    <source>
        <dbReference type="ARBA" id="ARBA00008226"/>
    </source>
</evidence>
<dbReference type="AlphaFoldDB" id="A0A443RID7"/>
<dbReference type="InterPro" id="IPR004516">
    <property type="entry name" value="HisRS/HisZ"/>
</dbReference>
<sequence length="465" mass="52750">MRFIDAEVAKLLKLKAMLNNNEEDTKSKFTLKTPKGMRDYGPQQTAVREKVLKIIGDCFKRHGGQAIDTPVCELKETLTGKYGDDSKLIYDLADQGGEMLSLRYDLTVPFARFLAQNKISFIKRYQIGKVYRRDNPVMTKGRYREFYQCDFDIATTSDPIIPDAECLRIIYEILNSLDMKNFEIKVNNRKILEGLLSICDVPSDKFKTICSSIDKLDKISWEEVKREMCEEKGLQESSADKLGEFVKLNGSLQLVEELLSGDLSKNAKMKEGLEEVKLLFKYCIAMGISDVIKFDMSLARGLDYYTGVIFEAVLLGQHEVGSIAAGGRYDSLVSLLSDNKHNIPCVGVSIGIERIFTIMERNESATNFYPTKCFVASMGKGLVEERFKLLTELWDAGIAAEHSFKTHSKPLNQYQYCEEKGIPFVVAIGGDEISKGVVKIREIKTRKEFEAKRENLIDELRKLLN</sequence>
<dbReference type="EC" id="6.1.1.21" evidence="2"/>
<gene>
    <name evidence="11" type="ORF">B4U79_03739</name>
</gene>
<evidence type="ECO:0000256" key="5">
    <source>
        <dbReference type="ARBA" id="ARBA00022840"/>
    </source>
</evidence>
<dbReference type="CDD" id="cd00859">
    <property type="entry name" value="HisRS_anticodon"/>
    <property type="match status" value="1"/>
</dbReference>
<keyword evidence="12" id="KW-1185">Reference proteome</keyword>
<dbReference type="PROSITE" id="PS50862">
    <property type="entry name" value="AA_TRNA_LIGASE_II"/>
    <property type="match status" value="1"/>
</dbReference>
<dbReference type="Gene3D" id="3.30.930.10">
    <property type="entry name" value="Bira Bifunctional Protein, Domain 2"/>
    <property type="match status" value="1"/>
</dbReference>
<evidence type="ECO:0000256" key="3">
    <source>
        <dbReference type="ARBA" id="ARBA00022598"/>
    </source>
</evidence>
<dbReference type="GO" id="GO:0002119">
    <property type="term" value="P:nematode larval development"/>
    <property type="evidence" value="ECO:0007669"/>
    <property type="project" value="TreeGrafter"/>
</dbReference>
<evidence type="ECO:0000256" key="9">
    <source>
        <dbReference type="PIRSR" id="PIRSR001549-1"/>
    </source>
</evidence>
<reference evidence="11 12" key="1">
    <citation type="journal article" date="2018" name="Gigascience">
        <title>Genomes of trombidid mites reveal novel predicted allergens and laterally-transferred genes associated with secondary metabolism.</title>
        <authorList>
            <person name="Dong X."/>
            <person name="Chaisiri K."/>
            <person name="Xia D."/>
            <person name="Armstrong S.D."/>
            <person name="Fang Y."/>
            <person name="Donnelly M.J."/>
            <person name="Kadowaki T."/>
            <person name="McGarry J.W."/>
            <person name="Darby A.C."/>
            <person name="Makepeace B.L."/>
        </authorList>
    </citation>
    <scope>NUCLEOTIDE SEQUENCE [LARGE SCALE GENOMIC DNA]</scope>
    <source>
        <strain evidence="11">UoL-WK</strain>
    </source>
</reference>
<comment type="catalytic activity">
    <reaction evidence="8">
        <text>tRNA(His) + L-histidine + ATP = L-histidyl-tRNA(His) + AMP + diphosphate + H(+)</text>
        <dbReference type="Rhea" id="RHEA:17313"/>
        <dbReference type="Rhea" id="RHEA-COMP:9665"/>
        <dbReference type="Rhea" id="RHEA-COMP:9689"/>
        <dbReference type="ChEBI" id="CHEBI:15378"/>
        <dbReference type="ChEBI" id="CHEBI:30616"/>
        <dbReference type="ChEBI" id="CHEBI:33019"/>
        <dbReference type="ChEBI" id="CHEBI:57595"/>
        <dbReference type="ChEBI" id="CHEBI:78442"/>
        <dbReference type="ChEBI" id="CHEBI:78527"/>
        <dbReference type="ChEBI" id="CHEBI:456215"/>
        <dbReference type="EC" id="6.1.1.21"/>
    </reaction>
</comment>
<dbReference type="InterPro" id="IPR045864">
    <property type="entry name" value="aa-tRNA-synth_II/BPL/LPL"/>
</dbReference>
<dbReference type="GO" id="GO:0004821">
    <property type="term" value="F:histidine-tRNA ligase activity"/>
    <property type="evidence" value="ECO:0007669"/>
    <property type="project" value="UniProtKB-EC"/>
</dbReference>
<dbReference type="CDD" id="cd00773">
    <property type="entry name" value="HisRS-like_core"/>
    <property type="match status" value="1"/>
</dbReference>
<evidence type="ECO:0000256" key="7">
    <source>
        <dbReference type="ARBA" id="ARBA00023146"/>
    </source>
</evidence>
<keyword evidence="7" id="KW-0030">Aminoacyl-tRNA synthetase</keyword>
<feature type="binding site" evidence="9">
    <location>
        <position position="300"/>
    </location>
    <ligand>
        <name>L-histidine</name>
        <dbReference type="ChEBI" id="CHEBI:57595"/>
    </ligand>
</feature>
<dbReference type="EMBL" id="NCKU01000566">
    <property type="protein sequence ID" value="RWS15017.1"/>
    <property type="molecule type" value="Genomic_DNA"/>
</dbReference>
<evidence type="ECO:0000259" key="10">
    <source>
        <dbReference type="PROSITE" id="PS50862"/>
    </source>
</evidence>
<keyword evidence="4" id="KW-0547">Nucleotide-binding</keyword>
<dbReference type="InterPro" id="IPR033656">
    <property type="entry name" value="HisRS_anticodon"/>
</dbReference>
<evidence type="ECO:0000256" key="6">
    <source>
        <dbReference type="ARBA" id="ARBA00022917"/>
    </source>
</evidence>
<dbReference type="Proteomes" id="UP000285301">
    <property type="component" value="Unassembled WGS sequence"/>
</dbReference>
<dbReference type="OrthoDB" id="1906957at2759"/>
<feature type="domain" description="Aminoacyl-transfer RNA synthetases class-II family profile" evidence="10">
    <location>
        <begin position="5"/>
        <end position="370"/>
    </location>
</feature>
<dbReference type="GO" id="GO:0032543">
    <property type="term" value="P:mitochondrial translation"/>
    <property type="evidence" value="ECO:0007669"/>
    <property type="project" value="TreeGrafter"/>
</dbReference>
<dbReference type="GO" id="GO:0005829">
    <property type="term" value="C:cytosol"/>
    <property type="evidence" value="ECO:0007669"/>
    <property type="project" value="TreeGrafter"/>
</dbReference>
<evidence type="ECO:0000313" key="11">
    <source>
        <dbReference type="EMBL" id="RWS15017.1"/>
    </source>
</evidence>
<dbReference type="FunFam" id="3.30.930.10:FF:000021">
    <property type="entry name" value="Probable histidine--tRNA ligase, mitochondrial"/>
    <property type="match status" value="1"/>
</dbReference>
<dbReference type="GO" id="GO:0005524">
    <property type="term" value="F:ATP binding"/>
    <property type="evidence" value="ECO:0007669"/>
    <property type="project" value="UniProtKB-KW"/>
</dbReference>
<dbReference type="PANTHER" id="PTHR11476:SF7">
    <property type="entry name" value="HISTIDINE--TRNA LIGASE"/>
    <property type="match status" value="1"/>
</dbReference>
<dbReference type="PANTHER" id="PTHR11476">
    <property type="entry name" value="HISTIDYL-TRNA SYNTHETASE"/>
    <property type="match status" value="1"/>
</dbReference>
<protein>
    <recommendedName>
        <fullName evidence="2">histidine--tRNA ligase</fullName>
        <ecNumber evidence="2">6.1.1.21</ecNumber>
    </recommendedName>
</protein>
<dbReference type="GO" id="GO:0005739">
    <property type="term" value="C:mitochondrion"/>
    <property type="evidence" value="ECO:0007669"/>
    <property type="project" value="TreeGrafter"/>
</dbReference>
<dbReference type="STRING" id="1965070.A0A443RID7"/>
<evidence type="ECO:0000256" key="8">
    <source>
        <dbReference type="ARBA" id="ARBA00047639"/>
    </source>
</evidence>
<feature type="binding site" evidence="9">
    <location>
        <begin position="105"/>
        <end position="107"/>
    </location>
    <ligand>
        <name>L-histidine</name>
        <dbReference type="ChEBI" id="CHEBI:57595"/>
    </ligand>
</feature>
<dbReference type="SUPFAM" id="SSF52954">
    <property type="entry name" value="Class II aaRS ABD-related"/>
    <property type="match status" value="1"/>
</dbReference>
<dbReference type="NCBIfam" id="TIGR00442">
    <property type="entry name" value="hisS"/>
    <property type="match status" value="1"/>
</dbReference>
<keyword evidence="3 11" id="KW-0436">Ligase</keyword>
<dbReference type="Gene3D" id="3.40.50.800">
    <property type="entry name" value="Anticodon-binding domain"/>
    <property type="match status" value="1"/>
</dbReference>
<evidence type="ECO:0000256" key="2">
    <source>
        <dbReference type="ARBA" id="ARBA00012815"/>
    </source>
</evidence>
<evidence type="ECO:0000313" key="12">
    <source>
        <dbReference type="Proteomes" id="UP000285301"/>
    </source>
</evidence>
<keyword evidence="5" id="KW-0067">ATP-binding</keyword>
<feature type="binding site" evidence="9">
    <location>
        <position position="148"/>
    </location>
    <ligand>
        <name>L-histidine</name>
        <dbReference type="ChEBI" id="CHEBI:57595"/>
    </ligand>
</feature>
<dbReference type="Pfam" id="PF03129">
    <property type="entry name" value="HGTP_anticodon"/>
    <property type="match status" value="1"/>
</dbReference>
<proteinExistence type="inferred from homology"/>
<name>A0A443RID7_9ACAR</name>
<accession>A0A443RID7</accession>
<dbReference type="InterPro" id="IPR036621">
    <property type="entry name" value="Anticodon-bd_dom_sf"/>
</dbReference>
<dbReference type="PIRSF" id="PIRSF001549">
    <property type="entry name" value="His-tRNA_synth"/>
    <property type="match status" value="1"/>
</dbReference>
<dbReference type="InterPro" id="IPR006195">
    <property type="entry name" value="aa-tRNA-synth_II"/>
</dbReference>
<dbReference type="InterPro" id="IPR004154">
    <property type="entry name" value="Anticodon-bd"/>
</dbReference>
<evidence type="ECO:0000256" key="4">
    <source>
        <dbReference type="ARBA" id="ARBA00022741"/>
    </source>
</evidence>
<dbReference type="InterPro" id="IPR015807">
    <property type="entry name" value="His-tRNA-ligase"/>
</dbReference>
<comment type="similarity">
    <text evidence="1">Belongs to the class-II aminoacyl-tRNA synthetase family.</text>
</comment>
<feature type="binding site" evidence="9">
    <location>
        <position position="132"/>
    </location>
    <ligand>
        <name>L-histidine</name>
        <dbReference type="ChEBI" id="CHEBI:57595"/>
    </ligand>
</feature>
<dbReference type="InterPro" id="IPR041715">
    <property type="entry name" value="HisRS-like_core"/>
</dbReference>
<dbReference type="GO" id="GO:0006427">
    <property type="term" value="P:histidyl-tRNA aminoacylation"/>
    <property type="evidence" value="ECO:0007669"/>
    <property type="project" value="InterPro"/>
</dbReference>
<dbReference type="SUPFAM" id="SSF55681">
    <property type="entry name" value="Class II aaRS and biotin synthetases"/>
    <property type="match status" value="1"/>
</dbReference>
<feature type="binding site" evidence="9">
    <location>
        <begin position="304"/>
        <end position="305"/>
    </location>
    <ligand>
        <name>L-histidine</name>
        <dbReference type="ChEBI" id="CHEBI:57595"/>
    </ligand>
</feature>
<keyword evidence="6" id="KW-0648">Protein biosynthesis</keyword>
<comment type="caution">
    <text evidence="11">The sequence shown here is derived from an EMBL/GenBank/DDBJ whole genome shotgun (WGS) entry which is preliminary data.</text>
</comment>
<dbReference type="GO" id="GO:0003723">
    <property type="term" value="F:RNA binding"/>
    <property type="evidence" value="ECO:0007669"/>
    <property type="project" value="TreeGrafter"/>
</dbReference>
<dbReference type="FunFam" id="3.40.50.800:FF:000008">
    <property type="entry name" value="histidine--tRNA ligase, cytoplasmic isoform X1"/>
    <property type="match status" value="1"/>
</dbReference>
<dbReference type="Pfam" id="PF13393">
    <property type="entry name" value="tRNA-synt_His"/>
    <property type="match status" value="1"/>
</dbReference>